<evidence type="ECO:0000256" key="1">
    <source>
        <dbReference type="ARBA" id="ARBA00012513"/>
    </source>
</evidence>
<name>A0ABQ9XZF3_9EUKA</name>
<feature type="binding site" evidence="10">
    <location>
        <position position="112"/>
    </location>
    <ligand>
        <name>ATP</name>
        <dbReference type="ChEBI" id="CHEBI:30616"/>
    </ligand>
</feature>
<feature type="domain" description="Protein kinase" evidence="12">
    <location>
        <begin position="83"/>
        <end position="404"/>
    </location>
</feature>
<comment type="catalytic activity">
    <reaction evidence="9">
        <text>L-seryl-[protein] + ATP = O-phospho-L-seryl-[protein] + ADP + H(+)</text>
        <dbReference type="Rhea" id="RHEA:17989"/>
        <dbReference type="Rhea" id="RHEA-COMP:9863"/>
        <dbReference type="Rhea" id="RHEA-COMP:11604"/>
        <dbReference type="ChEBI" id="CHEBI:15378"/>
        <dbReference type="ChEBI" id="CHEBI:29999"/>
        <dbReference type="ChEBI" id="CHEBI:30616"/>
        <dbReference type="ChEBI" id="CHEBI:83421"/>
        <dbReference type="ChEBI" id="CHEBI:456216"/>
        <dbReference type="EC" id="2.7.11.1"/>
    </reaction>
</comment>
<dbReference type="GO" id="GO:0004674">
    <property type="term" value="F:protein serine/threonine kinase activity"/>
    <property type="evidence" value="ECO:0007669"/>
    <property type="project" value="UniProtKB-KW"/>
</dbReference>
<keyword evidence="5 10" id="KW-0547">Nucleotide-binding</keyword>
<feature type="region of interest" description="Disordered" evidence="11">
    <location>
        <begin position="498"/>
        <end position="522"/>
    </location>
</feature>
<evidence type="ECO:0000256" key="9">
    <source>
        <dbReference type="ARBA" id="ARBA00048679"/>
    </source>
</evidence>
<dbReference type="PROSITE" id="PS00107">
    <property type="entry name" value="PROTEIN_KINASE_ATP"/>
    <property type="match status" value="1"/>
</dbReference>
<dbReference type="PANTHER" id="PTHR22988">
    <property type="entry name" value="MYOTONIC DYSTROPHY S/T KINASE-RELATED"/>
    <property type="match status" value="1"/>
</dbReference>
<reference evidence="14 15" key="1">
    <citation type="journal article" date="2022" name="bioRxiv">
        <title>Genomics of Preaxostyla Flagellates Illuminates Evolutionary Transitions and the Path Towards Mitochondrial Loss.</title>
        <authorList>
            <person name="Novak L.V.F."/>
            <person name="Treitli S.C."/>
            <person name="Pyrih J."/>
            <person name="Halakuc P."/>
            <person name="Pipaliya S.V."/>
            <person name="Vacek V."/>
            <person name="Brzon O."/>
            <person name="Soukal P."/>
            <person name="Eme L."/>
            <person name="Dacks J.B."/>
            <person name="Karnkowska A."/>
            <person name="Elias M."/>
            <person name="Hampl V."/>
        </authorList>
    </citation>
    <scope>NUCLEOTIDE SEQUENCE [LARGE SCALE GENOMIC DNA]</scope>
    <source>
        <strain evidence="14">NAU3</strain>
        <tissue evidence="14">Gut</tissue>
    </source>
</reference>
<dbReference type="PROSITE" id="PS51285">
    <property type="entry name" value="AGC_KINASE_CTER"/>
    <property type="match status" value="1"/>
</dbReference>
<dbReference type="InterPro" id="IPR050839">
    <property type="entry name" value="Rho-assoc_Ser/Thr_Kinase"/>
</dbReference>
<dbReference type="Pfam" id="PF00069">
    <property type="entry name" value="Pkinase"/>
    <property type="match status" value="2"/>
</dbReference>
<dbReference type="PROSITE" id="PS00108">
    <property type="entry name" value="PROTEIN_KINASE_ST"/>
    <property type="match status" value="1"/>
</dbReference>
<dbReference type="Gene3D" id="3.30.200.20">
    <property type="entry name" value="Phosphorylase Kinase, domain 1"/>
    <property type="match status" value="1"/>
</dbReference>
<comment type="catalytic activity">
    <reaction evidence="8">
        <text>L-threonyl-[protein] + ATP = O-phospho-L-threonyl-[protein] + ADP + H(+)</text>
        <dbReference type="Rhea" id="RHEA:46608"/>
        <dbReference type="Rhea" id="RHEA-COMP:11060"/>
        <dbReference type="Rhea" id="RHEA-COMP:11605"/>
        <dbReference type="ChEBI" id="CHEBI:15378"/>
        <dbReference type="ChEBI" id="CHEBI:30013"/>
        <dbReference type="ChEBI" id="CHEBI:30616"/>
        <dbReference type="ChEBI" id="CHEBI:61977"/>
        <dbReference type="ChEBI" id="CHEBI:456216"/>
        <dbReference type="EC" id="2.7.11.1"/>
    </reaction>
</comment>
<accession>A0ABQ9XZF3</accession>
<keyword evidence="7 10" id="KW-0067">ATP-binding</keyword>
<evidence type="ECO:0000259" key="13">
    <source>
        <dbReference type="PROSITE" id="PS51285"/>
    </source>
</evidence>
<dbReference type="InterPro" id="IPR017441">
    <property type="entry name" value="Protein_kinase_ATP_BS"/>
</dbReference>
<feature type="region of interest" description="Disordered" evidence="11">
    <location>
        <begin position="543"/>
        <end position="564"/>
    </location>
</feature>
<gene>
    <name evidence="14" type="ORF">BLNAU_8139</name>
</gene>
<evidence type="ECO:0000256" key="7">
    <source>
        <dbReference type="ARBA" id="ARBA00022840"/>
    </source>
</evidence>
<evidence type="ECO:0000256" key="4">
    <source>
        <dbReference type="ARBA" id="ARBA00022679"/>
    </source>
</evidence>
<feature type="compositionally biased region" description="Polar residues" evidence="11">
    <location>
        <begin position="627"/>
        <end position="638"/>
    </location>
</feature>
<dbReference type="EC" id="2.7.11.1" evidence="1"/>
<keyword evidence="2 14" id="KW-0723">Serine/threonine-protein kinase</keyword>
<dbReference type="CDD" id="cd05573">
    <property type="entry name" value="STKc_ROCK_NDR_like"/>
    <property type="match status" value="1"/>
</dbReference>
<evidence type="ECO:0000256" key="10">
    <source>
        <dbReference type="PROSITE-ProRule" id="PRU10141"/>
    </source>
</evidence>
<dbReference type="InterPro" id="IPR008271">
    <property type="entry name" value="Ser/Thr_kinase_AS"/>
</dbReference>
<evidence type="ECO:0000256" key="5">
    <source>
        <dbReference type="ARBA" id="ARBA00022741"/>
    </source>
</evidence>
<feature type="compositionally biased region" description="Polar residues" evidence="11">
    <location>
        <begin position="265"/>
        <end position="290"/>
    </location>
</feature>
<dbReference type="InterPro" id="IPR000961">
    <property type="entry name" value="AGC-kinase_C"/>
</dbReference>
<evidence type="ECO:0000256" key="11">
    <source>
        <dbReference type="SAM" id="MobiDB-lite"/>
    </source>
</evidence>
<dbReference type="Gene3D" id="1.10.510.10">
    <property type="entry name" value="Transferase(Phosphotransferase) domain 1"/>
    <property type="match status" value="1"/>
</dbReference>
<dbReference type="PANTHER" id="PTHR22988:SF71">
    <property type="entry name" value="CITRON RHO-INTERACTING KINASE"/>
    <property type="match status" value="1"/>
</dbReference>
<keyword evidence="4 14" id="KW-0808">Transferase</keyword>
<keyword evidence="15" id="KW-1185">Reference proteome</keyword>
<dbReference type="SMART" id="SM00220">
    <property type="entry name" value="S_TKc"/>
    <property type="match status" value="1"/>
</dbReference>
<dbReference type="Proteomes" id="UP001281761">
    <property type="component" value="Unassembled WGS sequence"/>
</dbReference>
<dbReference type="EMBL" id="JARBJD010000051">
    <property type="protein sequence ID" value="KAK2956862.1"/>
    <property type="molecule type" value="Genomic_DNA"/>
</dbReference>
<evidence type="ECO:0000256" key="2">
    <source>
        <dbReference type="ARBA" id="ARBA00022527"/>
    </source>
</evidence>
<dbReference type="PROSITE" id="PS50011">
    <property type="entry name" value="PROTEIN_KINASE_DOM"/>
    <property type="match status" value="1"/>
</dbReference>
<keyword evidence="3" id="KW-0597">Phosphoprotein</keyword>
<dbReference type="SMART" id="SM00133">
    <property type="entry name" value="S_TK_X"/>
    <property type="match status" value="1"/>
</dbReference>
<evidence type="ECO:0000256" key="8">
    <source>
        <dbReference type="ARBA" id="ARBA00047899"/>
    </source>
</evidence>
<evidence type="ECO:0000256" key="3">
    <source>
        <dbReference type="ARBA" id="ARBA00022553"/>
    </source>
</evidence>
<organism evidence="14 15">
    <name type="scientific">Blattamonas nauphoetae</name>
    <dbReference type="NCBI Taxonomy" id="2049346"/>
    <lineage>
        <taxon>Eukaryota</taxon>
        <taxon>Metamonada</taxon>
        <taxon>Preaxostyla</taxon>
        <taxon>Oxymonadida</taxon>
        <taxon>Blattamonas</taxon>
    </lineage>
</organism>
<evidence type="ECO:0000259" key="12">
    <source>
        <dbReference type="PROSITE" id="PS50011"/>
    </source>
</evidence>
<feature type="region of interest" description="Disordered" evidence="11">
    <location>
        <begin position="251"/>
        <end position="295"/>
    </location>
</feature>
<feature type="region of interest" description="Disordered" evidence="11">
    <location>
        <begin position="627"/>
        <end position="658"/>
    </location>
</feature>
<dbReference type="InterPro" id="IPR000719">
    <property type="entry name" value="Prot_kinase_dom"/>
</dbReference>
<evidence type="ECO:0000256" key="6">
    <source>
        <dbReference type="ARBA" id="ARBA00022777"/>
    </source>
</evidence>
<protein>
    <recommendedName>
        <fullName evidence="1">non-specific serine/threonine protein kinase</fullName>
        <ecNumber evidence="1">2.7.11.1</ecNumber>
    </recommendedName>
</protein>
<proteinExistence type="predicted"/>
<feature type="region of interest" description="Disordered" evidence="11">
    <location>
        <begin position="420"/>
        <end position="460"/>
    </location>
</feature>
<keyword evidence="6 14" id="KW-0418">Kinase</keyword>
<feature type="domain" description="AGC-kinase C-terminal" evidence="13">
    <location>
        <begin position="405"/>
        <end position="487"/>
    </location>
</feature>
<evidence type="ECO:0000313" key="15">
    <source>
        <dbReference type="Proteomes" id="UP001281761"/>
    </source>
</evidence>
<evidence type="ECO:0000313" key="14">
    <source>
        <dbReference type="EMBL" id="KAK2956862.1"/>
    </source>
</evidence>
<comment type="caution">
    <text evidence="14">The sequence shown here is derived from an EMBL/GenBank/DDBJ whole genome shotgun (WGS) entry which is preliminary data.</text>
</comment>
<dbReference type="InterPro" id="IPR011009">
    <property type="entry name" value="Kinase-like_dom_sf"/>
</dbReference>
<sequence length="658" mass="75285">MHHDPPSVAPGEKVVATKKYIEEFYSQLFIDVHKRRSRIDMLRDQMRLEGASDETIEEAIAKLGALETEIDRERRAIAKSDDFEVLKLIGRGAFGDVSIVRKKDTKQIFAMKKLRKKDMVEMRQVDHVKTERHIMARISHSPWIAQLHYSFQDEQFLYLVMEYVPGGDLMGLLIKKQIFSESLARFYMAELVVAIEEVHQLGCIHRDLKPDNILITRDGHVKLTDFGLATTGKMDKTDFYVEMVKRSEWESQTPVEGNSRPHTPLLSSYTSTTGGQPSSSLKHSNVTQDKAPQRTVHHTVAFSTVGTPDYIAPEILRKEPYGMSCDWWSLGAILFEMVIGYPPFFSHSPSETCHKILNHDSYLSFPSHPRVTPACYSFIRSLMSDASHRLGKNGASEIKAHPFFKGVDFVKVKKRKYQPPYIPQLSDDPTDASMFNPMSASKAGRNGEDHQNDEEESTPTPLWKVRRDDIAFRGYTFKRTDGMKVSKVLDQIKVETMKEKEEEQHKLDQEERERQEQEEKQKELVKRLEMENTERLRMQEEDINQDPPFKDLFTPPSHLKSKRPTPIVLPVKDEQTPTPLQSAPANIGEPTWSPTQTDTAVFAGIHAFAISPQTVRRTIFSDVNAQQPVPISPSTHQAPPSKRSSRRLIRKDSQTSHH</sequence>
<dbReference type="SUPFAM" id="SSF56112">
    <property type="entry name" value="Protein kinase-like (PK-like)"/>
    <property type="match status" value="1"/>
</dbReference>